<dbReference type="InterPro" id="IPR036412">
    <property type="entry name" value="HAD-like_sf"/>
</dbReference>
<dbReference type="Proteomes" id="UP000272490">
    <property type="component" value="Unassembled WGS sequence"/>
</dbReference>
<dbReference type="RefSeq" id="WP_128674555.1">
    <property type="nucleotide sequence ID" value="NZ_CAUQHB010000023.1"/>
</dbReference>
<dbReference type="InterPro" id="IPR023214">
    <property type="entry name" value="HAD_sf"/>
</dbReference>
<dbReference type="NCBIfam" id="TIGR01549">
    <property type="entry name" value="HAD-SF-IA-v1"/>
    <property type="match status" value="1"/>
</dbReference>
<accession>A0A3P3QVG7</accession>
<sequence length="175" mass="20388">MIFMNKLFPDLHKKDIYEIDYRGLYNKGFRAVLFDIDNTLTTHGTKADRSNIEFFKSLREIGFKTCLISNNKEKRVSPFAKAVGSPYIYKADKPSKKGYIKAMNTLNVKREQTFFVGDQIFTDIWGANNAGVYSVLVDPISPKEEIQIVIKRFFERIVLFFYKIKTDKVKKNDKC</sequence>
<dbReference type="SUPFAM" id="SSF56784">
    <property type="entry name" value="HAD-like"/>
    <property type="match status" value="1"/>
</dbReference>
<dbReference type="AlphaFoldDB" id="A0A3P3QVG7"/>
<protein>
    <submittedName>
        <fullName evidence="1">YqeG family HAD IIIA-type phosphatase</fullName>
    </submittedName>
</protein>
<dbReference type="GO" id="GO:0008962">
    <property type="term" value="F:phosphatidylglycerophosphatase activity"/>
    <property type="evidence" value="ECO:0007669"/>
    <property type="project" value="InterPro"/>
</dbReference>
<keyword evidence="2" id="KW-1185">Reference proteome</keyword>
<dbReference type="PANTHER" id="PTHR19288">
    <property type="entry name" value="4-NITROPHENYLPHOSPHATASE-RELATED"/>
    <property type="match status" value="1"/>
</dbReference>
<evidence type="ECO:0000313" key="2">
    <source>
        <dbReference type="Proteomes" id="UP000272490"/>
    </source>
</evidence>
<evidence type="ECO:0000313" key="1">
    <source>
        <dbReference type="EMBL" id="RRJ25252.1"/>
    </source>
</evidence>
<dbReference type="EMBL" id="RRCO01000004">
    <property type="protein sequence ID" value="RRJ25252.1"/>
    <property type="molecule type" value="Genomic_DNA"/>
</dbReference>
<dbReference type="NCBIfam" id="TIGR01668">
    <property type="entry name" value="YqeG_hyp_ppase"/>
    <property type="match status" value="1"/>
</dbReference>
<proteinExistence type="predicted"/>
<dbReference type="GO" id="GO:0005737">
    <property type="term" value="C:cytoplasm"/>
    <property type="evidence" value="ECO:0007669"/>
    <property type="project" value="TreeGrafter"/>
</dbReference>
<dbReference type="Gene3D" id="3.40.50.1000">
    <property type="entry name" value="HAD superfamily/HAD-like"/>
    <property type="match status" value="1"/>
</dbReference>
<dbReference type="PANTHER" id="PTHR19288:SF25">
    <property type="entry name" value="PHOSPHATIDYLGLYCEROPHOSPHATASE GEP4, MITOCHONDRIAL"/>
    <property type="match status" value="1"/>
</dbReference>
<dbReference type="InterPro" id="IPR010021">
    <property type="entry name" value="PGPP1/Gep4"/>
</dbReference>
<name>A0A3P3QVG7_9FIRM</name>
<dbReference type="Pfam" id="PF00702">
    <property type="entry name" value="Hydrolase"/>
    <property type="match status" value="1"/>
</dbReference>
<reference evidence="1 2" key="1">
    <citation type="submission" date="2018-11" db="EMBL/GenBank/DDBJ databases">
        <title>Genome sequencing of Lachnoanaerobaculum sp. KCOM 2030 (= ChDC B114).</title>
        <authorList>
            <person name="Kook J.-K."/>
            <person name="Park S.-N."/>
            <person name="Lim Y.K."/>
        </authorList>
    </citation>
    <scope>NUCLEOTIDE SEQUENCE [LARGE SCALE GENOMIC DNA]</scope>
    <source>
        <strain evidence="1 2">KCOM 2030</strain>
    </source>
</reference>
<gene>
    <name evidence="1" type="ORF">EHV10_10170</name>
</gene>
<dbReference type="InterPro" id="IPR006439">
    <property type="entry name" value="HAD-SF_hydro_IA"/>
</dbReference>
<organism evidence="1 2">
    <name type="scientific">Lachnoanaerobaculum gingivalis</name>
    <dbReference type="NCBI Taxonomy" id="2490855"/>
    <lineage>
        <taxon>Bacteria</taxon>
        <taxon>Bacillati</taxon>
        <taxon>Bacillota</taxon>
        <taxon>Clostridia</taxon>
        <taxon>Lachnospirales</taxon>
        <taxon>Lachnospiraceae</taxon>
        <taxon>Lachnoanaerobaculum</taxon>
    </lineage>
</organism>
<dbReference type="NCBIfam" id="TIGR01662">
    <property type="entry name" value="HAD-SF-IIIA"/>
    <property type="match status" value="1"/>
</dbReference>
<dbReference type="OrthoDB" id="9787572at2"/>
<comment type="caution">
    <text evidence="1">The sequence shown here is derived from an EMBL/GenBank/DDBJ whole genome shotgun (WGS) entry which is preliminary data.</text>
</comment>
<dbReference type="InterPro" id="IPR006549">
    <property type="entry name" value="HAD-SF_hydro_IIIA"/>
</dbReference>